<feature type="transmembrane region" description="Helical" evidence="2">
    <location>
        <begin position="12"/>
        <end position="34"/>
    </location>
</feature>
<organism evidence="4">
    <name type="scientific">Polaromonas hydrogenivorans</name>
    <dbReference type="NCBI Taxonomy" id="335476"/>
    <lineage>
        <taxon>Bacteria</taxon>
        <taxon>Pseudomonadati</taxon>
        <taxon>Pseudomonadota</taxon>
        <taxon>Betaproteobacteria</taxon>
        <taxon>Burkholderiales</taxon>
        <taxon>Comamonadaceae</taxon>
        <taxon>Polaromonas</taxon>
    </lineage>
</organism>
<evidence type="ECO:0000256" key="1">
    <source>
        <dbReference type="SAM" id="MobiDB-lite"/>
    </source>
</evidence>
<dbReference type="RefSeq" id="WP_349278039.1">
    <property type="nucleotide sequence ID" value="NZ_CBCSCU010000009.1"/>
</dbReference>
<protein>
    <submittedName>
        <fullName evidence="4">AsmA family protein</fullName>
    </submittedName>
</protein>
<dbReference type="PANTHER" id="PTHR30441">
    <property type="entry name" value="DUF748 DOMAIN-CONTAINING PROTEIN"/>
    <property type="match status" value="1"/>
</dbReference>
<accession>A0AAU7LR88</accession>
<dbReference type="AlphaFoldDB" id="A0AAU7LR88"/>
<dbReference type="PANTHER" id="PTHR30441:SF9">
    <property type="entry name" value="ASMA FAMILY PROTEIN YHJG"/>
    <property type="match status" value="1"/>
</dbReference>
<keyword evidence="2" id="KW-0812">Transmembrane</keyword>
<keyword evidence="2" id="KW-1133">Transmembrane helix</keyword>
<dbReference type="InterPro" id="IPR007844">
    <property type="entry name" value="AsmA"/>
</dbReference>
<keyword evidence="2" id="KW-0472">Membrane</keyword>
<feature type="compositionally biased region" description="Polar residues" evidence="1">
    <location>
        <begin position="357"/>
        <end position="368"/>
    </location>
</feature>
<sequence>MKNSPLKSASLRHWLAGFAILLVVLVLVLSFFPWDSLRGPINRYVSEQLGRRFEITKHLSVDLGRTTTVRAEGVEIANPEWAHDSYLLKATAAEFDINLLPLVVGKVVLPRIKLTEPMIGLQIEPDGRRTWALSRDTSDKSAVPQIGAVVVDQGNVSYLAKAQGADLDVQFSLAPEAGNELPLSYKAIGQWKHETFTANGRAGGVLEFSQNTQASFPLEVNAVAGRTSLKAKGSIANLADLAGIDATFDLQGQNLDDLYNLLGVVLPSTPPYKLRGKLDKKDKLWVVSQIQGLLGKSDLSGSLSFDQSSAVPLLTGKVQSRVMDFADLGAVIGMAPSGALAPKKQAVAASNIKKPAQANSSSKASPTGTAPGKVLPRTPLDVTKLKAMNADVIYSAADIRHVKELPLDKGSVHVKLNAGVLQLEPISLGVAGGSVAGTIRIDSTVSPAAFNTRLDVRAVQLNQLFPAVETTKTGLGKVSGQFDLQGRGNSLAQMLGSASGDVAVLMGKGEISNILLEFMGLDGGEVIKFLLRGDRNVQLRCAAAAFDVRQGLMSSRAIVLDTSDTVITGQGQISLANETLDILLKPEPKDMSILSLRSPLRIGGTFAHMSAGPEKSALAGRAGIALLLAAINPLLALAATIETGPGENADCAAILSKAAHPATNAATGKK</sequence>
<name>A0AAU7LR88_9BURK</name>
<dbReference type="GO" id="GO:0005886">
    <property type="term" value="C:plasma membrane"/>
    <property type="evidence" value="ECO:0007669"/>
    <property type="project" value="TreeGrafter"/>
</dbReference>
<dbReference type="EMBL" id="CP157675">
    <property type="protein sequence ID" value="XBP69428.1"/>
    <property type="molecule type" value="Genomic_DNA"/>
</dbReference>
<feature type="domain" description="AsmA" evidence="3">
    <location>
        <begin position="15"/>
        <end position="175"/>
    </location>
</feature>
<dbReference type="Pfam" id="PF05170">
    <property type="entry name" value="AsmA"/>
    <property type="match status" value="2"/>
</dbReference>
<dbReference type="GO" id="GO:0090313">
    <property type="term" value="P:regulation of protein targeting to membrane"/>
    <property type="evidence" value="ECO:0007669"/>
    <property type="project" value="TreeGrafter"/>
</dbReference>
<evidence type="ECO:0000256" key="2">
    <source>
        <dbReference type="SAM" id="Phobius"/>
    </source>
</evidence>
<evidence type="ECO:0000313" key="4">
    <source>
        <dbReference type="EMBL" id="XBP69428.1"/>
    </source>
</evidence>
<dbReference type="InterPro" id="IPR052894">
    <property type="entry name" value="AsmA-related"/>
</dbReference>
<gene>
    <name evidence="4" type="ORF">ABLV49_16240</name>
</gene>
<evidence type="ECO:0000259" key="3">
    <source>
        <dbReference type="Pfam" id="PF05170"/>
    </source>
</evidence>
<reference evidence="4" key="1">
    <citation type="submission" date="2024-05" db="EMBL/GenBank/DDBJ databases">
        <authorList>
            <person name="Bunk B."/>
            <person name="Swiderski J."/>
            <person name="Sproer C."/>
            <person name="Thiel V."/>
        </authorList>
    </citation>
    <scope>NUCLEOTIDE SEQUENCE</scope>
    <source>
        <strain evidence="4">DSM 17735</strain>
    </source>
</reference>
<feature type="domain" description="AsmA" evidence="3">
    <location>
        <begin position="229"/>
        <end position="556"/>
    </location>
</feature>
<feature type="region of interest" description="Disordered" evidence="1">
    <location>
        <begin position="351"/>
        <end position="376"/>
    </location>
</feature>
<proteinExistence type="predicted"/>